<dbReference type="EMBL" id="CAKOFQ010006688">
    <property type="protein sequence ID" value="CAH1960563.1"/>
    <property type="molecule type" value="Genomic_DNA"/>
</dbReference>
<comment type="caution">
    <text evidence="1">The sequence shown here is derived from an EMBL/GenBank/DDBJ whole genome shotgun (WGS) entry which is preliminary data.</text>
</comment>
<keyword evidence="2" id="KW-1185">Reference proteome</keyword>
<evidence type="ECO:0000313" key="1">
    <source>
        <dbReference type="EMBL" id="CAH1960563.1"/>
    </source>
</evidence>
<proteinExistence type="predicted"/>
<evidence type="ECO:0000313" key="2">
    <source>
        <dbReference type="Proteomes" id="UP001152888"/>
    </source>
</evidence>
<accession>A0A9P0JUR2</accession>
<dbReference type="AlphaFoldDB" id="A0A9P0JUR2"/>
<organism evidence="1 2">
    <name type="scientific">Acanthoscelides obtectus</name>
    <name type="common">Bean weevil</name>
    <name type="synonym">Bruchus obtectus</name>
    <dbReference type="NCBI Taxonomy" id="200917"/>
    <lineage>
        <taxon>Eukaryota</taxon>
        <taxon>Metazoa</taxon>
        <taxon>Ecdysozoa</taxon>
        <taxon>Arthropoda</taxon>
        <taxon>Hexapoda</taxon>
        <taxon>Insecta</taxon>
        <taxon>Pterygota</taxon>
        <taxon>Neoptera</taxon>
        <taxon>Endopterygota</taxon>
        <taxon>Coleoptera</taxon>
        <taxon>Polyphaga</taxon>
        <taxon>Cucujiformia</taxon>
        <taxon>Chrysomeloidea</taxon>
        <taxon>Chrysomelidae</taxon>
        <taxon>Bruchinae</taxon>
        <taxon>Bruchini</taxon>
        <taxon>Acanthoscelides</taxon>
    </lineage>
</organism>
<protein>
    <submittedName>
        <fullName evidence="1">Uncharacterized protein</fullName>
    </submittedName>
</protein>
<reference evidence="1" key="1">
    <citation type="submission" date="2022-03" db="EMBL/GenBank/DDBJ databases">
        <authorList>
            <person name="Sayadi A."/>
        </authorList>
    </citation>
    <scope>NUCLEOTIDE SEQUENCE</scope>
</reference>
<dbReference type="Proteomes" id="UP001152888">
    <property type="component" value="Unassembled WGS sequence"/>
</dbReference>
<gene>
    <name evidence="1" type="ORF">ACAOBT_LOCUS3687</name>
</gene>
<sequence length="79" mass="8753">MCKRKYCFVCHKYFIMSIKTDVADDSSLCALFKTSLAAAGSKFSTGCASSARIYNKGKMVIIQALLVDNNFEKNKTNVL</sequence>
<name>A0A9P0JUR2_ACAOB</name>